<evidence type="ECO:0000313" key="2">
    <source>
        <dbReference type="Proteomes" id="UP001064048"/>
    </source>
</evidence>
<gene>
    <name evidence="1" type="ORF">MSG28_012107</name>
</gene>
<evidence type="ECO:0000313" key="1">
    <source>
        <dbReference type="EMBL" id="KAI8433945.1"/>
    </source>
</evidence>
<accession>A0ACC0KCB7</accession>
<keyword evidence="2" id="KW-1185">Reference proteome</keyword>
<name>A0ACC0KCB7_CHOFU</name>
<dbReference type="EMBL" id="CM046121">
    <property type="protein sequence ID" value="KAI8433945.1"/>
    <property type="molecule type" value="Genomic_DNA"/>
</dbReference>
<organism evidence="1 2">
    <name type="scientific">Choristoneura fumiferana</name>
    <name type="common">Spruce budworm moth</name>
    <name type="synonym">Archips fumiferana</name>
    <dbReference type="NCBI Taxonomy" id="7141"/>
    <lineage>
        <taxon>Eukaryota</taxon>
        <taxon>Metazoa</taxon>
        <taxon>Ecdysozoa</taxon>
        <taxon>Arthropoda</taxon>
        <taxon>Hexapoda</taxon>
        <taxon>Insecta</taxon>
        <taxon>Pterygota</taxon>
        <taxon>Neoptera</taxon>
        <taxon>Endopterygota</taxon>
        <taxon>Lepidoptera</taxon>
        <taxon>Glossata</taxon>
        <taxon>Ditrysia</taxon>
        <taxon>Tortricoidea</taxon>
        <taxon>Tortricidae</taxon>
        <taxon>Tortricinae</taxon>
        <taxon>Choristoneura</taxon>
    </lineage>
</organism>
<dbReference type="Proteomes" id="UP001064048">
    <property type="component" value="Chromosome 21"/>
</dbReference>
<sequence>MPIIIATGGKLVRIMKDEANRFVPTEHYLHKGEDLPPPGSPFAKWRWTKETEQGCWAGHVCRRTDERWSRRVLEWRPRTGKRSVGVLRHGRTTLRVAGGGWMRGAEDRILWRAMEEAYVQQWTAASFTLDRVVVVMLWSIDSCATAAVATRRQVARCLAEWEQSFILECVTDLMRSVHRVGERPRDLLPSTFPCTTSRSMESSLRGMCPKNLRIHHIARRTDGRWSRKVLQWRPSGKRDVGRSTRWTDDLVKAVGRCRPLPTEATGGIWGRPMSNSERPMPDMMMVVGPCARSARIATTILLANPPMKQQCLHCCVSAWRPNYIRIPNFKSKPLSVEEFRPVRAILAVVPGCHYQVVRPCARSARIATTILLANPPVKQQCFHCCVSAWRGQKDVSDIFVRSAVADINAAHRYGNVLYSGAAPFHVTTPCRVRNQCEHASEGASMHASQYASNHARKRACKQACNQVCKQNGHAPPRTGSSYPHPSSADCRKTVGKQSGAQRDVQTMGRSVRRDDDGNNSTHVNSKEVLRSNRVRLPGTDISVPEQVAVLDKDAARDLRVGYYQHRLPEYPDADQRRRVLQTKQPRNQEDYDNDDNYDDNDDEEETEDEIRSFSQMKETREWYAQHRTSTNDDRRIHPKQLEGVKYGARSVVCLVVIV</sequence>
<protein>
    <submittedName>
        <fullName evidence="1">Uncharacterized protein</fullName>
    </submittedName>
</protein>
<reference evidence="1 2" key="1">
    <citation type="journal article" date="2022" name="Genome Biol. Evol.">
        <title>The Spruce Budworm Genome: Reconstructing the Evolutionary History of Antifreeze Proteins.</title>
        <authorList>
            <person name="Beliveau C."/>
            <person name="Gagne P."/>
            <person name="Picq S."/>
            <person name="Vernygora O."/>
            <person name="Keeling C.I."/>
            <person name="Pinkney K."/>
            <person name="Doucet D."/>
            <person name="Wen F."/>
            <person name="Johnston J.S."/>
            <person name="Maaroufi H."/>
            <person name="Boyle B."/>
            <person name="Laroche J."/>
            <person name="Dewar K."/>
            <person name="Juretic N."/>
            <person name="Blackburn G."/>
            <person name="Nisole A."/>
            <person name="Brunet B."/>
            <person name="Brandao M."/>
            <person name="Lumley L."/>
            <person name="Duan J."/>
            <person name="Quan G."/>
            <person name="Lucarotti C.J."/>
            <person name="Roe A.D."/>
            <person name="Sperling F.A.H."/>
            <person name="Levesque R.C."/>
            <person name="Cusson M."/>
        </authorList>
    </citation>
    <scope>NUCLEOTIDE SEQUENCE [LARGE SCALE GENOMIC DNA]</scope>
    <source>
        <strain evidence="1">Glfc:IPQL:Cfum</strain>
    </source>
</reference>
<proteinExistence type="predicted"/>
<comment type="caution">
    <text evidence="1">The sequence shown here is derived from an EMBL/GenBank/DDBJ whole genome shotgun (WGS) entry which is preliminary data.</text>
</comment>